<dbReference type="SUPFAM" id="SSF48403">
    <property type="entry name" value="Ankyrin repeat"/>
    <property type="match status" value="1"/>
</dbReference>
<evidence type="ECO:0000256" key="3">
    <source>
        <dbReference type="ARBA" id="ARBA00022771"/>
    </source>
</evidence>
<comment type="caution">
    <text evidence="10">The sequence shown here is derived from an EMBL/GenBank/DDBJ whole genome shotgun (WGS) entry which is preliminary data.</text>
</comment>
<dbReference type="EMBL" id="JANBPY010000002">
    <property type="protein sequence ID" value="KAJ1970258.1"/>
    <property type="molecule type" value="Genomic_DNA"/>
</dbReference>
<dbReference type="Gene3D" id="1.10.220.150">
    <property type="entry name" value="Arf GTPase activating protein"/>
    <property type="match status" value="1"/>
</dbReference>
<evidence type="ECO:0008006" key="12">
    <source>
        <dbReference type="Google" id="ProtNLM"/>
    </source>
</evidence>
<feature type="region of interest" description="Disordered" evidence="7">
    <location>
        <begin position="757"/>
        <end position="877"/>
    </location>
</feature>
<dbReference type="PROSITE" id="PS50297">
    <property type="entry name" value="ANK_REP_REGION"/>
    <property type="match status" value="1"/>
</dbReference>
<evidence type="ECO:0000256" key="6">
    <source>
        <dbReference type="PROSITE-ProRule" id="PRU00288"/>
    </source>
</evidence>
<protein>
    <recommendedName>
        <fullName evidence="12">ArfGap-domain-containing protein</fullName>
    </recommendedName>
</protein>
<dbReference type="SUPFAM" id="SSF57863">
    <property type="entry name" value="ArfGap/RecO-like zinc finger"/>
    <property type="match status" value="1"/>
</dbReference>
<organism evidence="10 11">
    <name type="scientific">Dispira parvispora</name>
    <dbReference type="NCBI Taxonomy" id="1520584"/>
    <lineage>
        <taxon>Eukaryota</taxon>
        <taxon>Fungi</taxon>
        <taxon>Fungi incertae sedis</taxon>
        <taxon>Zoopagomycota</taxon>
        <taxon>Kickxellomycotina</taxon>
        <taxon>Dimargaritomycetes</taxon>
        <taxon>Dimargaritales</taxon>
        <taxon>Dimargaritaceae</taxon>
        <taxon>Dispira</taxon>
    </lineage>
</organism>
<dbReference type="InterPro" id="IPR036770">
    <property type="entry name" value="Ankyrin_rpt-contain_sf"/>
</dbReference>
<evidence type="ECO:0000313" key="11">
    <source>
        <dbReference type="Proteomes" id="UP001150925"/>
    </source>
</evidence>
<dbReference type="OrthoDB" id="10266696at2759"/>
<evidence type="ECO:0000259" key="9">
    <source>
        <dbReference type="PROSITE" id="PS50115"/>
    </source>
</evidence>
<keyword evidence="4" id="KW-0862">Zinc</keyword>
<dbReference type="PANTHER" id="PTHR23180">
    <property type="entry name" value="CENTAURIN/ARF"/>
    <property type="match status" value="1"/>
</dbReference>
<evidence type="ECO:0000256" key="1">
    <source>
        <dbReference type="ARBA" id="ARBA00022468"/>
    </source>
</evidence>
<feature type="compositionally biased region" description="Basic and acidic residues" evidence="7">
    <location>
        <begin position="796"/>
        <end position="809"/>
    </location>
</feature>
<evidence type="ECO:0000313" key="10">
    <source>
        <dbReference type="EMBL" id="KAJ1970258.1"/>
    </source>
</evidence>
<dbReference type="Gene3D" id="1.20.1270.60">
    <property type="entry name" value="Arfaptin homology (AH) domain/BAR domain"/>
    <property type="match status" value="1"/>
</dbReference>
<name>A0A9W8AV95_9FUNG</name>
<feature type="region of interest" description="Disordered" evidence="7">
    <location>
        <begin position="683"/>
        <end position="725"/>
    </location>
</feature>
<dbReference type="Pfam" id="PF01412">
    <property type="entry name" value="ArfGap"/>
    <property type="match status" value="1"/>
</dbReference>
<dbReference type="InterPro" id="IPR001849">
    <property type="entry name" value="PH_domain"/>
</dbReference>
<dbReference type="PROSITE" id="PS50115">
    <property type="entry name" value="ARFGAP"/>
    <property type="match status" value="1"/>
</dbReference>
<dbReference type="InterPro" id="IPR001164">
    <property type="entry name" value="ArfGAP_dom"/>
</dbReference>
<dbReference type="InterPro" id="IPR027267">
    <property type="entry name" value="AH/BAR_dom_sf"/>
</dbReference>
<dbReference type="GO" id="GO:0008270">
    <property type="term" value="F:zinc ion binding"/>
    <property type="evidence" value="ECO:0007669"/>
    <property type="project" value="UniProtKB-KW"/>
</dbReference>
<dbReference type="CDD" id="cd13250">
    <property type="entry name" value="PH_ACAP"/>
    <property type="match status" value="1"/>
</dbReference>
<dbReference type="InterPro" id="IPR037278">
    <property type="entry name" value="ARFGAP/RecO"/>
</dbReference>
<proteinExistence type="predicted"/>
<dbReference type="SUPFAM" id="SSF103657">
    <property type="entry name" value="BAR/IMD domain-like"/>
    <property type="match status" value="1"/>
</dbReference>
<dbReference type="SMART" id="SM00105">
    <property type="entry name" value="ArfGap"/>
    <property type="match status" value="1"/>
</dbReference>
<gene>
    <name evidence="10" type="ORF">IWQ62_000086</name>
</gene>
<dbReference type="PRINTS" id="PR00405">
    <property type="entry name" value="REVINTRACTNG"/>
</dbReference>
<dbReference type="Gene3D" id="2.30.29.30">
    <property type="entry name" value="Pleckstrin-homology domain (PH domain)/Phosphotyrosine-binding domain (PTB)"/>
    <property type="match status" value="1"/>
</dbReference>
<feature type="domain" description="Arf-GAP" evidence="9">
    <location>
        <begin position="408"/>
        <end position="530"/>
    </location>
</feature>
<dbReference type="InterPro" id="IPR002110">
    <property type="entry name" value="Ankyrin_rpt"/>
</dbReference>
<dbReference type="Proteomes" id="UP001150925">
    <property type="component" value="Unassembled WGS sequence"/>
</dbReference>
<dbReference type="InterPro" id="IPR004148">
    <property type="entry name" value="BAR_dom"/>
</dbReference>
<dbReference type="GO" id="GO:0005737">
    <property type="term" value="C:cytoplasm"/>
    <property type="evidence" value="ECO:0007669"/>
    <property type="project" value="InterPro"/>
</dbReference>
<feature type="repeat" description="ANK" evidence="5">
    <location>
        <begin position="570"/>
        <end position="602"/>
    </location>
</feature>
<keyword evidence="2" id="KW-0479">Metal-binding</keyword>
<dbReference type="Pfam" id="PF16746">
    <property type="entry name" value="BAR_3"/>
    <property type="match status" value="1"/>
</dbReference>
<evidence type="ECO:0000256" key="7">
    <source>
        <dbReference type="SAM" id="MobiDB-lite"/>
    </source>
</evidence>
<dbReference type="SMART" id="SM00233">
    <property type="entry name" value="PH"/>
    <property type="match status" value="1"/>
</dbReference>
<feature type="repeat" description="ANK" evidence="5">
    <location>
        <begin position="603"/>
        <end position="635"/>
    </location>
</feature>
<keyword evidence="11" id="KW-1185">Reference proteome</keyword>
<dbReference type="GO" id="GO:0005096">
    <property type="term" value="F:GTPase activator activity"/>
    <property type="evidence" value="ECO:0007669"/>
    <property type="project" value="UniProtKB-KW"/>
</dbReference>
<feature type="compositionally biased region" description="Polar residues" evidence="7">
    <location>
        <begin position="388"/>
        <end position="398"/>
    </location>
</feature>
<keyword evidence="5" id="KW-0040">ANK repeat</keyword>
<dbReference type="AlphaFoldDB" id="A0A9W8AV95"/>
<sequence>MVELAACVKDTPAYRTQLAEHEEFVTRYENVIRNITRVSRSAADLSNDLSNKYNTFTGEVETFVRRSFTDSAPIVNTLDKFCVTLREVERNRAMQAAQLVNVFVKPLEDFAKNELAPIKESKRRFEKAGDDYEYTLSKMMAKRPHDPTIADGERDTRESRHSFMDKSMDYAITLDEATTVKRLEFIEYILAFMFTQYAFFHQGYEMLKDMEPLMRELTESLHEMRKSQTQEINDALEEKSRFTQALVKHPDTPAFFEPVPEPKVFLDKRKPLIPIQKAGYLFLRTNYALMATWNRRYFELENDVLVHWDRHREKDTDTIQLHVATVKPSTTMERRFCFDIISPTKTYVLQAESEKDMKDWITCIQCAIEQSYYSENLGRLNAIPKTHSPGQSHQSAQGSPDGVITTRQDMLQQIRKVPGNHQCVDCGAPDPEWSSINMGTLLCIECSGIHRSLGVHLSKVRSLTLDNWEPEQIQVMLQLGNQVVNGIYKGAVTPDKLTIHPDTPRTEKKEHIVAKYVKKAYMEHPEGMEIGATSPFNEQMWLAIQRCDLPDALRCLAMGAEVNWRNESENYKAAIHLAALASNYVAIEFLLHWFADINVVDGEGRTCLHYAASVDDASFVWYLLKKNARLDVMDKDGTQPLDLALEKAHVQVVMALRYATFLRETVGSTDLAGERANAFGFPGMLASPDSTSSPTGQGHPFGKPRSFSEVHTKEQVPTVGGGGARRQTLAQNEPYRAHKDPQHLGSTSPDVLKTETLEAPVTDDKLADPVIKEEETDLPMGPADSAVGESEASTPKADDVKIANEKGEDGGTSAAYRSSEDTLAKEQVSQKETEATLPSDAEQVEPAPPADTTSEQPSDTPKPRTPKKKKNKNKKQS</sequence>
<dbReference type="PROSITE" id="PS50003">
    <property type="entry name" value="PH_DOMAIN"/>
    <property type="match status" value="1"/>
</dbReference>
<dbReference type="InterPro" id="IPR045258">
    <property type="entry name" value="ACAP1/2/3-like"/>
</dbReference>
<dbReference type="Gene3D" id="1.25.40.20">
    <property type="entry name" value="Ankyrin repeat-containing domain"/>
    <property type="match status" value="1"/>
</dbReference>
<reference evidence="10" key="1">
    <citation type="submission" date="2022-07" db="EMBL/GenBank/DDBJ databases">
        <title>Phylogenomic reconstructions and comparative analyses of Kickxellomycotina fungi.</title>
        <authorList>
            <person name="Reynolds N.K."/>
            <person name="Stajich J.E."/>
            <person name="Barry K."/>
            <person name="Grigoriev I.V."/>
            <person name="Crous P."/>
            <person name="Smith M.E."/>
        </authorList>
    </citation>
    <scope>NUCLEOTIDE SEQUENCE</scope>
    <source>
        <strain evidence="10">RSA 1196</strain>
    </source>
</reference>
<dbReference type="SUPFAM" id="SSF50729">
    <property type="entry name" value="PH domain-like"/>
    <property type="match status" value="1"/>
</dbReference>
<dbReference type="Pfam" id="PF12796">
    <property type="entry name" value="Ank_2"/>
    <property type="match status" value="1"/>
</dbReference>
<dbReference type="PANTHER" id="PTHR23180:SF160">
    <property type="entry name" value="ADP-RIBOSYLATION FACTOR GTPASE-ACTIVATING PROTEIN EFFECTOR PROTEIN 1"/>
    <property type="match status" value="1"/>
</dbReference>
<accession>A0A9W8AV95</accession>
<feature type="compositionally biased region" description="Basic and acidic residues" evidence="7">
    <location>
        <begin position="818"/>
        <end position="834"/>
    </location>
</feature>
<evidence type="ECO:0000256" key="5">
    <source>
        <dbReference type="PROSITE-ProRule" id="PRU00023"/>
    </source>
</evidence>
<feature type="compositionally biased region" description="Basic and acidic residues" evidence="7">
    <location>
        <begin position="757"/>
        <end position="773"/>
    </location>
</feature>
<feature type="compositionally biased region" description="Basic residues" evidence="7">
    <location>
        <begin position="864"/>
        <end position="877"/>
    </location>
</feature>
<feature type="domain" description="PH" evidence="8">
    <location>
        <begin position="274"/>
        <end position="369"/>
    </location>
</feature>
<evidence type="ECO:0000259" key="8">
    <source>
        <dbReference type="PROSITE" id="PS50003"/>
    </source>
</evidence>
<dbReference type="FunFam" id="1.10.220.150:FF:000009">
    <property type="entry name" value="stromal membrane-associated protein 1 isoform X1"/>
    <property type="match status" value="1"/>
</dbReference>
<feature type="region of interest" description="Disordered" evidence="7">
    <location>
        <begin position="383"/>
        <end position="402"/>
    </location>
</feature>
<evidence type="ECO:0000256" key="2">
    <source>
        <dbReference type="ARBA" id="ARBA00022723"/>
    </source>
</evidence>
<dbReference type="SMART" id="SM00248">
    <property type="entry name" value="ANK"/>
    <property type="match status" value="2"/>
</dbReference>
<dbReference type="PROSITE" id="PS50088">
    <property type="entry name" value="ANK_REPEAT"/>
    <property type="match status" value="2"/>
</dbReference>
<dbReference type="Pfam" id="PF00169">
    <property type="entry name" value="PH"/>
    <property type="match status" value="1"/>
</dbReference>
<evidence type="ECO:0000256" key="4">
    <source>
        <dbReference type="ARBA" id="ARBA00022833"/>
    </source>
</evidence>
<dbReference type="InterPro" id="IPR038508">
    <property type="entry name" value="ArfGAP_dom_sf"/>
</dbReference>
<dbReference type="InterPro" id="IPR011993">
    <property type="entry name" value="PH-like_dom_sf"/>
</dbReference>
<keyword evidence="3 6" id="KW-0863">Zinc-finger</keyword>
<keyword evidence="1" id="KW-0343">GTPase activation</keyword>